<evidence type="ECO:0000256" key="1">
    <source>
        <dbReference type="ARBA" id="ARBA00004184"/>
    </source>
</evidence>
<dbReference type="Gene3D" id="3.30.450.60">
    <property type="match status" value="1"/>
</dbReference>
<gene>
    <name evidence="9" type="primary">AP4M1</name>
</gene>
<dbReference type="GeneTree" id="ENSGT00940000159929"/>
<dbReference type="Gene3D" id="2.60.40.1170">
    <property type="entry name" value="Mu homology domain, subdomain B"/>
    <property type="match status" value="2"/>
</dbReference>
<evidence type="ECO:0000313" key="10">
    <source>
        <dbReference type="Proteomes" id="UP000233200"/>
    </source>
</evidence>
<dbReference type="PROSITE" id="PS00991">
    <property type="entry name" value="CLAT_ADAPTOR_M_2"/>
    <property type="match status" value="1"/>
</dbReference>
<dbReference type="SUPFAM" id="SSF64356">
    <property type="entry name" value="SNARE-like"/>
    <property type="match status" value="1"/>
</dbReference>
<dbReference type="GO" id="GO:0030131">
    <property type="term" value="C:clathrin adaptor complex"/>
    <property type="evidence" value="ECO:0007669"/>
    <property type="project" value="UniProtKB-UniRule"/>
</dbReference>
<comment type="subcellular location">
    <subcellularLocation>
        <location evidence="6">Early endosome</location>
    </subcellularLocation>
    <subcellularLocation>
        <location evidence="1">Endomembrane system</location>
        <topology evidence="1">Peripheral membrane protein</topology>
    </subcellularLocation>
    <subcellularLocation>
        <location evidence="6">Golgi apparatus</location>
        <location evidence="6">trans-Golgi network membrane</location>
        <topology evidence="6">Peripheral membrane protein</topology>
    </subcellularLocation>
</comment>
<name>A0A2K6RTP9_RHIRO</name>
<dbReference type="InterPro" id="IPR036168">
    <property type="entry name" value="AP2_Mu_C_sf"/>
</dbReference>
<keyword evidence="6" id="KW-0967">Endosome</keyword>
<feature type="region of interest" description="Disordered" evidence="7">
    <location>
        <begin position="360"/>
        <end position="380"/>
    </location>
</feature>
<dbReference type="Proteomes" id="UP000233200">
    <property type="component" value="Unplaced"/>
</dbReference>
<dbReference type="PIRSF" id="PIRSF005992">
    <property type="entry name" value="Clathrin_mu"/>
    <property type="match status" value="1"/>
</dbReference>
<evidence type="ECO:0000256" key="4">
    <source>
        <dbReference type="ARBA" id="ARBA00022927"/>
    </source>
</evidence>
<dbReference type="Pfam" id="PF01217">
    <property type="entry name" value="Clat_adaptor_s"/>
    <property type="match status" value="1"/>
</dbReference>
<dbReference type="PANTHER" id="PTHR10529">
    <property type="entry name" value="AP COMPLEX SUBUNIT MU"/>
    <property type="match status" value="1"/>
</dbReference>
<feature type="domain" description="MHD" evidence="8">
    <location>
        <begin position="184"/>
        <end position="435"/>
    </location>
</feature>
<evidence type="ECO:0000256" key="3">
    <source>
        <dbReference type="ARBA" id="ARBA00022448"/>
    </source>
</evidence>
<dbReference type="InterPro" id="IPR028565">
    <property type="entry name" value="MHD"/>
</dbReference>
<evidence type="ECO:0000256" key="7">
    <source>
        <dbReference type="SAM" id="MobiDB-lite"/>
    </source>
</evidence>
<evidence type="ECO:0000313" key="9">
    <source>
        <dbReference type="Ensembl" id="ENSRROP00000044410.1"/>
    </source>
</evidence>
<evidence type="ECO:0000259" key="8">
    <source>
        <dbReference type="PROSITE" id="PS51072"/>
    </source>
</evidence>
<comment type="similarity">
    <text evidence="2 6">Belongs to the adaptor complexes medium subunit family.</text>
</comment>
<dbReference type="Pfam" id="PF00928">
    <property type="entry name" value="Adap_comp_sub"/>
    <property type="match status" value="1"/>
</dbReference>
<reference evidence="9" key="1">
    <citation type="submission" date="2025-08" db="UniProtKB">
        <authorList>
            <consortium name="Ensembl"/>
        </authorList>
    </citation>
    <scope>IDENTIFICATION</scope>
</reference>
<sequence length="436" mass="48002">MISQFFILSSKGDPLIYKDFRGDSGGRDVAELFYRKLTGLPGDESPVVMHHDGRHFIHIRHSGLYLVVTTSENVSPFSLLELLSRLATLLGDYCGSLGEGTISRNVALVYELLDEVLDYGYVQTTSTEMLRNFIQTEAVVSKPFSLFDLSSVGLFGAETQQSKVAPSSAASRPVLSSRSDQSQKNEVFLDVVERLSVLIASNGSLLKVDVQGEIRLKSFLPSGSEMRIGLTEEFCVGKSELRGYGPGIRVDEVSFHSSVNLDEFESHRILRLQPPQGELTVMRYQLSDDLPSPLPFRLFPSVQWDRGSGRQALNVRLHLPLPRGVVSLSQELSSPEQKAELAEGALRWDLPRVQGGSQLSAPLLPPSFNGPPSHGLSTSAPPLGLGPASLSFELPRHTCSGLQVRFLRLAFRPCGNANPHKWVRHLSHSDAYVIRI</sequence>
<evidence type="ECO:0000256" key="6">
    <source>
        <dbReference type="PIRNR" id="PIRNR005992"/>
    </source>
</evidence>
<keyword evidence="3 6" id="KW-0813">Transport</keyword>
<dbReference type="AlphaFoldDB" id="A0A2K6RTP9"/>
<dbReference type="InterPro" id="IPR022775">
    <property type="entry name" value="AP_mu_sigma_su"/>
</dbReference>
<keyword evidence="4 6" id="KW-0653">Protein transport</keyword>
<dbReference type="GO" id="GO:0005794">
    <property type="term" value="C:Golgi apparatus"/>
    <property type="evidence" value="ECO:0007669"/>
    <property type="project" value="UniProtKB-SubCell"/>
</dbReference>
<evidence type="ECO:0000256" key="2">
    <source>
        <dbReference type="ARBA" id="ARBA00005324"/>
    </source>
</evidence>
<accession>A0A2K6RTP9</accession>
<organism evidence="9 10">
    <name type="scientific">Rhinopithecus roxellana</name>
    <name type="common">Golden snub-nosed monkey</name>
    <name type="synonym">Pygathrix roxellana</name>
    <dbReference type="NCBI Taxonomy" id="61622"/>
    <lineage>
        <taxon>Eukaryota</taxon>
        <taxon>Metazoa</taxon>
        <taxon>Chordata</taxon>
        <taxon>Craniata</taxon>
        <taxon>Vertebrata</taxon>
        <taxon>Euteleostomi</taxon>
        <taxon>Mammalia</taxon>
        <taxon>Eutheria</taxon>
        <taxon>Euarchontoglires</taxon>
        <taxon>Primates</taxon>
        <taxon>Haplorrhini</taxon>
        <taxon>Catarrhini</taxon>
        <taxon>Cercopithecidae</taxon>
        <taxon>Colobinae</taxon>
        <taxon>Rhinopithecus</taxon>
    </lineage>
</organism>
<keyword evidence="10" id="KW-1185">Reference proteome</keyword>
<protein>
    <recommendedName>
        <fullName evidence="6">AP-4 complex subunit mu-1</fullName>
    </recommendedName>
</protein>
<dbReference type="SUPFAM" id="SSF49447">
    <property type="entry name" value="Second domain of Mu2 adaptin subunit (ap50) of ap2 adaptor"/>
    <property type="match status" value="1"/>
</dbReference>
<dbReference type="InterPro" id="IPR001392">
    <property type="entry name" value="Clathrin_mu"/>
</dbReference>
<dbReference type="Ensembl" id="ENSRROT00000068926.1">
    <property type="protein sequence ID" value="ENSRROP00000044410.1"/>
    <property type="gene ID" value="ENSRROG00000045164.1"/>
</dbReference>
<dbReference type="GO" id="GO:0005769">
    <property type="term" value="C:early endosome"/>
    <property type="evidence" value="ECO:0007669"/>
    <property type="project" value="UniProtKB-SubCell"/>
</dbReference>
<keyword evidence="5 6" id="KW-0472">Membrane</keyword>
<dbReference type="PRINTS" id="PR00314">
    <property type="entry name" value="CLATHRINADPT"/>
</dbReference>
<evidence type="ECO:0000256" key="5">
    <source>
        <dbReference type="ARBA" id="ARBA00023136"/>
    </source>
</evidence>
<dbReference type="FunFam" id="3.30.450.60:FF:000018">
    <property type="entry name" value="AP-4 complex subunit mu-1 isoform X1"/>
    <property type="match status" value="1"/>
</dbReference>
<dbReference type="PROSITE" id="PS51072">
    <property type="entry name" value="MHD"/>
    <property type="match status" value="1"/>
</dbReference>
<dbReference type="GO" id="GO:0006886">
    <property type="term" value="P:intracellular protein transport"/>
    <property type="evidence" value="ECO:0007669"/>
    <property type="project" value="UniProtKB-UniRule"/>
</dbReference>
<comment type="function">
    <text evidence="6">Component of the adaptor protein complex 4 (AP-4). Adaptor protein complexes are vesicle coat components involved both in vesicle formation and cargo selection. They control the vesicular transport of proteins in different trafficking pathways. AP-4 forms a non clathrin-associated coat on vesicles departing the trans-Golgi network (TGN) and may be involved in the targeting of proteins from the trans-Golgi network (TGN) to the endosomal-lysosomal system. It is also involved in protein sorting to the basolateral membrane in epithelial cells and the proper asymmetric localization of somatodendritic proteins in neurons. Within AP-4, the mu-type subunit AP4M1 is directly involved in the recognition and binding of tyrosine-based sorting signals found in the cytoplasmic part of cargos. The adaptor protein complex 4 (AP-4) may also recognize other types of sorting signal.</text>
</comment>
<reference evidence="9" key="2">
    <citation type="submission" date="2025-09" db="UniProtKB">
        <authorList>
            <consortium name="Ensembl"/>
        </authorList>
    </citation>
    <scope>IDENTIFICATION</scope>
</reference>
<dbReference type="CDD" id="cd14838">
    <property type="entry name" value="AP4_Mu_N"/>
    <property type="match status" value="1"/>
</dbReference>
<dbReference type="InterPro" id="IPR011012">
    <property type="entry name" value="Longin-like_dom_sf"/>
</dbReference>
<dbReference type="InterPro" id="IPR050431">
    <property type="entry name" value="Adaptor_comp_med_subunit"/>
</dbReference>
<keyword evidence="6" id="KW-0333">Golgi apparatus</keyword>
<proteinExistence type="inferred from homology"/>
<dbReference type="InterPro" id="IPR018240">
    <property type="entry name" value="Clathrin_mu_CS"/>
</dbReference>
<dbReference type="GO" id="GO:0016192">
    <property type="term" value="P:vesicle-mediated transport"/>
    <property type="evidence" value="ECO:0007669"/>
    <property type="project" value="InterPro"/>
</dbReference>